<proteinExistence type="predicted"/>
<gene>
    <name evidence="3" type="ORF">SAMN04488001_0095</name>
</gene>
<accession>A0A1H3DBQ3</accession>
<evidence type="ECO:0000259" key="2">
    <source>
        <dbReference type="Pfam" id="PF13503"/>
    </source>
</evidence>
<sequence length="365" mass="41861">MADGSVTGASPAGPGAPGPGLKLTVHDDVQMLDIQRGVHPRRTVPEAMQDLIFPPDEQDTVLYAILDAAKIENLQIMLEDAVIPHRCLFKGDAEEELGDVAPWLVVLSEVDTLTRMLFTHLEGEDTPWNIARFEPGILFRASPDFDAVWRHWRRFYRMKYETGKTYYFRFWEPAPMAAYLGHIKDDPDRVAHWFCREGARINRMFLLENRPLTWRLTEVEAEPENYTRPRSQDGKPFLLTSGEVGAIAHARLERDMEEVARRIEKTFGEHLDEDRETDLVYRRVRGLFERMMPAGIKQLDHLYLLACWEVFYGPGFEQKDPQDELRQICLSTSREVRKVEALRARMNAIPPTVLAGEQQAQGAGA</sequence>
<feature type="domain" description="DUF4123" evidence="2">
    <location>
        <begin position="62"/>
        <end position="183"/>
    </location>
</feature>
<protein>
    <recommendedName>
        <fullName evidence="2">DUF4123 domain-containing protein</fullName>
    </recommendedName>
</protein>
<evidence type="ECO:0000313" key="3">
    <source>
        <dbReference type="EMBL" id="SDX63796.1"/>
    </source>
</evidence>
<dbReference type="AlphaFoldDB" id="A0A1H3DBQ3"/>
<dbReference type="OrthoDB" id="6431152at2"/>
<dbReference type="EMBL" id="FNOI01000010">
    <property type="protein sequence ID" value="SDX63796.1"/>
    <property type="molecule type" value="Genomic_DNA"/>
</dbReference>
<organism evidence="3 4">
    <name type="scientific">Litoreibacter albidus</name>
    <dbReference type="NCBI Taxonomy" id="670155"/>
    <lineage>
        <taxon>Bacteria</taxon>
        <taxon>Pseudomonadati</taxon>
        <taxon>Pseudomonadota</taxon>
        <taxon>Alphaproteobacteria</taxon>
        <taxon>Rhodobacterales</taxon>
        <taxon>Roseobacteraceae</taxon>
        <taxon>Litoreibacter</taxon>
    </lineage>
</organism>
<dbReference type="STRING" id="670155.SAMN04488001_0095"/>
<feature type="region of interest" description="Disordered" evidence="1">
    <location>
        <begin position="1"/>
        <end position="21"/>
    </location>
</feature>
<dbReference type="Pfam" id="PF13503">
    <property type="entry name" value="DUF4123"/>
    <property type="match status" value="1"/>
</dbReference>
<keyword evidence="4" id="KW-1185">Reference proteome</keyword>
<dbReference type="InterPro" id="IPR025391">
    <property type="entry name" value="DUF4123"/>
</dbReference>
<reference evidence="4" key="1">
    <citation type="submission" date="2016-10" db="EMBL/GenBank/DDBJ databases">
        <authorList>
            <person name="Varghese N."/>
            <person name="Submissions S."/>
        </authorList>
    </citation>
    <scope>NUCLEOTIDE SEQUENCE [LARGE SCALE GENOMIC DNA]</scope>
    <source>
        <strain evidence="4">DSM 26922</strain>
    </source>
</reference>
<evidence type="ECO:0000313" key="4">
    <source>
        <dbReference type="Proteomes" id="UP000199441"/>
    </source>
</evidence>
<evidence type="ECO:0000256" key="1">
    <source>
        <dbReference type="SAM" id="MobiDB-lite"/>
    </source>
</evidence>
<name>A0A1H3DBQ3_9RHOB</name>
<dbReference type="Proteomes" id="UP000199441">
    <property type="component" value="Unassembled WGS sequence"/>
</dbReference>